<sequence>MDRNTTQGDPAKMDEQEWRRVLTPEEYRVLREKGTEAPFTGKYLHVDADGIFRCSACGNPLFATDTKFDSGTGWPSFDQALPGAVAYHADHSHGMERTEITCARCGSHLGHVFDDGPTTTGKRYCINSVCLNLDEEKG</sequence>
<dbReference type="Gene3D" id="2.170.150.20">
    <property type="entry name" value="Peptide methionine sulfoxide reductase"/>
    <property type="match status" value="1"/>
</dbReference>
<dbReference type="SUPFAM" id="SSF51316">
    <property type="entry name" value="Mss4-like"/>
    <property type="match status" value="1"/>
</dbReference>
<evidence type="ECO:0000313" key="9">
    <source>
        <dbReference type="EMBL" id="KWT66826.1"/>
    </source>
</evidence>
<dbReference type="RefSeq" id="WP_068462461.1">
    <property type="nucleotide sequence ID" value="NZ_LMTR01000071.1"/>
</dbReference>
<dbReference type="GO" id="GO:0030091">
    <property type="term" value="P:protein repair"/>
    <property type="evidence" value="ECO:0007669"/>
    <property type="project" value="InterPro"/>
</dbReference>
<dbReference type="PANTHER" id="PTHR10173">
    <property type="entry name" value="METHIONINE SULFOXIDE REDUCTASE"/>
    <property type="match status" value="1"/>
</dbReference>
<evidence type="ECO:0000259" key="8">
    <source>
        <dbReference type="PROSITE" id="PS51790"/>
    </source>
</evidence>
<evidence type="ECO:0000256" key="3">
    <source>
        <dbReference type="ARBA" id="ARBA00012499"/>
    </source>
</evidence>
<protein>
    <recommendedName>
        <fullName evidence="3">peptide-methionine (R)-S-oxide reductase</fullName>
        <ecNumber evidence="3">1.8.4.12</ecNumber>
    </recommendedName>
</protein>
<evidence type="ECO:0000256" key="7">
    <source>
        <dbReference type="ARBA" id="ARBA00048488"/>
    </source>
</evidence>
<dbReference type="InterPro" id="IPR028427">
    <property type="entry name" value="Met_Sox_Rdtase_MsrB"/>
</dbReference>
<dbReference type="GO" id="GO:0033743">
    <property type="term" value="F:peptide-methionine (R)-S-oxide reductase activity"/>
    <property type="evidence" value="ECO:0007669"/>
    <property type="project" value="UniProtKB-EC"/>
</dbReference>
<dbReference type="PROSITE" id="PS51790">
    <property type="entry name" value="MSRB"/>
    <property type="match status" value="1"/>
</dbReference>
<dbReference type="GO" id="GO:0006979">
    <property type="term" value="P:response to oxidative stress"/>
    <property type="evidence" value="ECO:0007669"/>
    <property type="project" value="InterPro"/>
</dbReference>
<keyword evidence="10" id="KW-1185">Reference proteome</keyword>
<dbReference type="OrthoDB" id="9785497at2"/>
<comment type="caution">
    <text evidence="9">The sequence shown here is derived from an EMBL/GenBank/DDBJ whole genome shotgun (WGS) entry which is preliminary data.</text>
</comment>
<evidence type="ECO:0000313" key="10">
    <source>
        <dbReference type="Proteomes" id="UP000059074"/>
    </source>
</evidence>
<keyword evidence="6 9" id="KW-0560">Oxidoreductase</keyword>
<reference evidence="9 10" key="1">
    <citation type="submission" date="2015-10" db="EMBL/GenBank/DDBJ databases">
        <title>Transcriptomic analysis of a linuron degrading triple-species bacterial consortium.</title>
        <authorList>
            <person name="Albers P."/>
        </authorList>
    </citation>
    <scope>NUCLEOTIDE SEQUENCE [LARGE SCALE GENOMIC DNA]</scope>
    <source>
        <strain evidence="9 10">WDL6</strain>
    </source>
</reference>
<dbReference type="FunFam" id="2.170.150.20:FF:000001">
    <property type="entry name" value="Peptide methionine sulfoxide reductase MsrB"/>
    <property type="match status" value="1"/>
</dbReference>
<dbReference type="GO" id="GO:0005737">
    <property type="term" value="C:cytoplasm"/>
    <property type="evidence" value="ECO:0007669"/>
    <property type="project" value="TreeGrafter"/>
</dbReference>
<feature type="domain" description="MsrB" evidence="8">
    <location>
        <begin position="15"/>
        <end position="136"/>
    </location>
</feature>
<dbReference type="STRING" id="121290.APY04_2233"/>
<dbReference type="PATRIC" id="fig|121290.4.peg.2432"/>
<dbReference type="GO" id="GO:0046872">
    <property type="term" value="F:metal ion binding"/>
    <property type="evidence" value="ECO:0007669"/>
    <property type="project" value="UniProtKB-KW"/>
</dbReference>
<dbReference type="Pfam" id="PF01641">
    <property type="entry name" value="SelR"/>
    <property type="match status" value="1"/>
</dbReference>
<proteinExistence type="inferred from homology"/>
<comment type="catalytic activity">
    <reaction evidence="7">
        <text>L-methionyl-[protein] + [thioredoxin]-disulfide + H2O = L-methionyl-(R)-S-oxide-[protein] + [thioredoxin]-dithiol</text>
        <dbReference type="Rhea" id="RHEA:24164"/>
        <dbReference type="Rhea" id="RHEA-COMP:10698"/>
        <dbReference type="Rhea" id="RHEA-COMP:10700"/>
        <dbReference type="Rhea" id="RHEA-COMP:12313"/>
        <dbReference type="Rhea" id="RHEA-COMP:12314"/>
        <dbReference type="ChEBI" id="CHEBI:15377"/>
        <dbReference type="ChEBI" id="CHEBI:16044"/>
        <dbReference type="ChEBI" id="CHEBI:29950"/>
        <dbReference type="ChEBI" id="CHEBI:45764"/>
        <dbReference type="ChEBI" id="CHEBI:50058"/>
        <dbReference type="EC" id="1.8.4.12"/>
    </reaction>
</comment>
<gene>
    <name evidence="9" type="ORF">APY04_2233</name>
</gene>
<organism evidence="9 10">
    <name type="scientific">Hyphomicrobium sulfonivorans</name>
    <dbReference type="NCBI Taxonomy" id="121290"/>
    <lineage>
        <taxon>Bacteria</taxon>
        <taxon>Pseudomonadati</taxon>
        <taxon>Pseudomonadota</taxon>
        <taxon>Alphaproteobacteria</taxon>
        <taxon>Hyphomicrobiales</taxon>
        <taxon>Hyphomicrobiaceae</taxon>
        <taxon>Hyphomicrobium</taxon>
    </lineage>
</organism>
<dbReference type="InterPro" id="IPR011057">
    <property type="entry name" value="Mss4-like_sf"/>
</dbReference>
<evidence type="ECO:0000256" key="2">
    <source>
        <dbReference type="ARBA" id="ARBA00007174"/>
    </source>
</evidence>
<evidence type="ECO:0000256" key="1">
    <source>
        <dbReference type="ARBA" id="ARBA00001947"/>
    </source>
</evidence>
<dbReference type="InterPro" id="IPR002579">
    <property type="entry name" value="Met_Sox_Rdtase_MsrB_dom"/>
</dbReference>
<evidence type="ECO:0000256" key="4">
    <source>
        <dbReference type="ARBA" id="ARBA00022723"/>
    </source>
</evidence>
<evidence type="ECO:0000256" key="5">
    <source>
        <dbReference type="ARBA" id="ARBA00022833"/>
    </source>
</evidence>
<accession>A0A109BDM9</accession>
<dbReference type="EC" id="1.8.4.12" evidence="3"/>
<dbReference type="Proteomes" id="UP000059074">
    <property type="component" value="Unassembled WGS sequence"/>
</dbReference>
<name>A0A109BDM9_HYPSL</name>
<dbReference type="AlphaFoldDB" id="A0A109BDM9"/>
<dbReference type="EMBL" id="LMTR01000071">
    <property type="protein sequence ID" value="KWT66826.1"/>
    <property type="molecule type" value="Genomic_DNA"/>
</dbReference>
<keyword evidence="4" id="KW-0479">Metal-binding</keyword>
<evidence type="ECO:0000256" key="6">
    <source>
        <dbReference type="ARBA" id="ARBA00023002"/>
    </source>
</evidence>
<keyword evidence="5" id="KW-0862">Zinc</keyword>
<comment type="similarity">
    <text evidence="2">Belongs to the MsrB Met sulfoxide reductase family.</text>
</comment>
<dbReference type="NCBIfam" id="TIGR00357">
    <property type="entry name" value="peptide-methionine (R)-S-oxide reductase MsrB"/>
    <property type="match status" value="1"/>
</dbReference>
<dbReference type="PANTHER" id="PTHR10173:SF52">
    <property type="entry name" value="METHIONINE-R-SULFOXIDE REDUCTASE B1"/>
    <property type="match status" value="1"/>
</dbReference>
<comment type="cofactor">
    <cofactor evidence="1">
        <name>Zn(2+)</name>
        <dbReference type="ChEBI" id="CHEBI:29105"/>
    </cofactor>
</comment>